<accession>A0ABY1VKL0</accession>
<comment type="caution">
    <text evidence="6">The sequence shown here is derived from an EMBL/GenBank/DDBJ whole genome shotgun (WGS) entry which is preliminary data.</text>
</comment>
<dbReference type="Proteomes" id="UP000250006">
    <property type="component" value="Unassembled WGS sequence"/>
</dbReference>
<dbReference type="PANTHER" id="PTHR43335">
    <property type="entry name" value="ABC TRANSPORTER, ATP-BINDING PROTEIN"/>
    <property type="match status" value="1"/>
</dbReference>
<gene>
    <name evidence="6" type="primary">ybhF_2</name>
    <name evidence="6" type="ORF">NCTC11535_00289</name>
</gene>
<evidence type="ECO:0000256" key="4">
    <source>
        <dbReference type="ARBA" id="ARBA00022840"/>
    </source>
</evidence>
<dbReference type="Pfam" id="PF00005">
    <property type="entry name" value="ABC_tran"/>
    <property type="match status" value="1"/>
</dbReference>
<proteinExistence type="inferred from homology"/>
<evidence type="ECO:0000256" key="1">
    <source>
        <dbReference type="ARBA" id="ARBA00005417"/>
    </source>
</evidence>
<evidence type="ECO:0000256" key="3">
    <source>
        <dbReference type="ARBA" id="ARBA00022741"/>
    </source>
</evidence>
<dbReference type="InterPro" id="IPR017871">
    <property type="entry name" value="ABC_transporter-like_CS"/>
</dbReference>
<dbReference type="EMBL" id="UAPQ01000001">
    <property type="protein sequence ID" value="SPT52638.1"/>
    <property type="molecule type" value="Genomic_DNA"/>
</dbReference>
<feature type="domain" description="ABC transporter" evidence="5">
    <location>
        <begin position="15"/>
        <end position="235"/>
    </location>
</feature>
<dbReference type="PANTHER" id="PTHR43335:SF4">
    <property type="entry name" value="ABC TRANSPORTER, ATP-BINDING PROTEIN"/>
    <property type="match status" value="1"/>
</dbReference>
<evidence type="ECO:0000313" key="7">
    <source>
        <dbReference type="Proteomes" id="UP000250006"/>
    </source>
</evidence>
<keyword evidence="3" id="KW-0547">Nucleotide-binding</keyword>
<name>A0ABY1VKL0_9ACTO</name>
<dbReference type="GO" id="GO:0005524">
    <property type="term" value="F:ATP binding"/>
    <property type="evidence" value="ECO:0007669"/>
    <property type="project" value="UniProtKB-KW"/>
</dbReference>
<evidence type="ECO:0000313" key="6">
    <source>
        <dbReference type="EMBL" id="SPT52638.1"/>
    </source>
</evidence>
<keyword evidence="7" id="KW-1185">Reference proteome</keyword>
<evidence type="ECO:0000259" key="5">
    <source>
        <dbReference type="PROSITE" id="PS50893"/>
    </source>
</evidence>
<reference evidence="6 7" key="1">
    <citation type="submission" date="2018-06" db="EMBL/GenBank/DDBJ databases">
        <authorList>
            <consortium name="Pathogen Informatics"/>
            <person name="Doyle S."/>
        </authorList>
    </citation>
    <scope>NUCLEOTIDE SEQUENCE [LARGE SCALE GENOMIC DNA]</scope>
    <source>
        <strain evidence="6 7">NCTC11535</strain>
    </source>
</reference>
<sequence>MLPVPAQLEPGEHVLQAEELLVGYSDQPVCAPATFTLDPGEALALVGINGAGKSTLARTCCGLLKPLGGQVQLLGLPPRPSSGWLRAAVARDLGEEAFFPALSVREHLELVCLGHGLRNAGPIVDEALVELGLEALAEALPERLSSGQRRRLVLASVLVRPRSLLVLDEPEQRLDHSMRLALAERLVAECEAGGAVLLVSHDPMLVESVATSVLLVGEQTVPLSTAEGVRAVEEGRR</sequence>
<protein>
    <submittedName>
        <fullName evidence="6">Uncharacterized ABC transporter ATP-binding protein YbhF</fullName>
    </submittedName>
</protein>
<keyword evidence="4 6" id="KW-0067">ATP-binding</keyword>
<dbReference type="SMART" id="SM00382">
    <property type="entry name" value="AAA"/>
    <property type="match status" value="1"/>
</dbReference>
<dbReference type="PROSITE" id="PS00211">
    <property type="entry name" value="ABC_TRANSPORTER_1"/>
    <property type="match status" value="1"/>
</dbReference>
<dbReference type="Gene3D" id="3.40.50.300">
    <property type="entry name" value="P-loop containing nucleotide triphosphate hydrolases"/>
    <property type="match status" value="1"/>
</dbReference>
<comment type="similarity">
    <text evidence="1">Belongs to the ABC transporter superfamily.</text>
</comment>
<dbReference type="SUPFAM" id="SSF52540">
    <property type="entry name" value="P-loop containing nucleoside triphosphate hydrolases"/>
    <property type="match status" value="1"/>
</dbReference>
<dbReference type="InterPro" id="IPR003439">
    <property type="entry name" value="ABC_transporter-like_ATP-bd"/>
</dbReference>
<evidence type="ECO:0000256" key="2">
    <source>
        <dbReference type="ARBA" id="ARBA00022448"/>
    </source>
</evidence>
<organism evidence="6 7">
    <name type="scientific">Actinomyces bovis</name>
    <dbReference type="NCBI Taxonomy" id="1658"/>
    <lineage>
        <taxon>Bacteria</taxon>
        <taxon>Bacillati</taxon>
        <taxon>Actinomycetota</taxon>
        <taxon>Actinomycetes</taxon>
        <taxon>Actinomycetales</taxon>
        <taxon>Actinomycetaceae</taxon>
        <taxon>Actinomyces</taxon>
    </lineage>
</organism>
<dbReference type="PROSITE" id="PS50893">
    <property type="entry name" value="ABC_TRANSPORTER_2"/>
    <property type="match status" value="1"/>
</dbReference>
<dbReference type="InterPro" id="IPR003593">
    <property type="entry name" value="AAA+_ATPase"/>
</dbReference>
<dbReference type="InterPro" id="IPR027417">
    <property type="entry name" value="P-loop_NTPase"/>
</dbReference>
<keyword evidence="2" id="KW-0813">Transport</keyword>